<evidence type="ECO:0000259" key="4">
    <source>
        <dbReference type="PROSITE" id="PS50002"/>
    </source>
</evidence>
<organism evidence="5 6">
    <name type="scientific">Sarocladium strictum</name>
    <name type="common">Black bundle disease fungus</name>
    <name type="synonym">Acremonium strictum</name>
    <dbReference type="NCBI Taxonomy" id="5046"/>
    <lineage>
        <taxon>Eukaryota</taxon>
        <taxon>Fungi</taxon>
        <taxon>Dikarya</taxon>
        <taxon>Ascomycota</taxon>
        <taxon>Pezizomycotina</taxon>
        <taxon>Sordariomycetes</taxon>
        <taxon>Hypocreomycetidae</taxon>
        <taxon>Hypocreales</taxon>
        <taxon>Sarocladiaceae</taxon>
        <taxon>Sarocladium</taxon>
    </lineage>
</organism>
<feature type="compositionally biased region" description="Polar residues" evidence="3">
    <location>
        <begin position="557"/>
        <end position="570"/>
    </location>
</feature>
<dbReference type="GO" id="GO:0051286">
    <property type="term" value="C:cell tip"/>
    <property type="evidence" value="ECO:0007669"/>
    <property type="project" value="TreeGrafter"/>
</dbReference>
<dbReference type="GO" id="GO:0030950">
    <property type="term" value="P:establishment or maintenance of actin cytoskeleton polarity"/>
    <property type="evidence" value="ECO:0007669"/>
    <property type="project" value="TreeGrafter"/>
</dbReference>
<feature type="domain" description="SH3" evidence="4">
    <location>
        <begin position="147"/>
        <end position="208"/>
    </location>
</feature>
<feature type="compositionally biased region" description="Basic and acidic residues" evidence="3">
    <location>
        <begin position="40"/>
        <end position="56"/>
    </location>
</feature>
<keyword evidence="6" id="KW-1185">Reference proteome</keyword>
<feature type="compositionally biased region" description="Polar residues" evidence="3">
    <location>
        <begin position="27"/>
        <end position="36"/>
    </location>
</feature>
<feature type="compositionally biased region" description="Polar residues" evidence="3">
    <location>
        <begin position="481"/>
        <end position="499"/>
    </location>
</feature>
<evidence type="ECO:0000313" key="6">
    <source>
        <dbReference type="Proteomes" id="UP001175261"/>
    </source>
</evidence>
<accession>A0AA39GKP5</accession>
<feature type="compositionally biased region" description="Polar residues" evidence="3">
    <location>
        <begin position="356"/>
        <end position="367"/>
    </location>
</feature>
<comment type="caution">
    <text evidence="5">The sequence shown here is derived from an EMBL/GenBank/DDBJ whole genome shotgun (WGS) entry which is preliminary data.</text>
</comment>
<feature type="region of interest" description="Disordered" evidence="3">
    <location>
        <begin position="1"/>
        <end position="136"/>
    </location>
</feature>
<dbReference type="FunFam" id="2.30.30.40:FF:000035">
    <property type="entry name" value="SH3 domain containing protein"/>
    <property type="match status" value="1"/>
</dbReference>
<reference evidence="5" key="1">
    <citation type="submission" date="2022-10" db="EMBL/GenBank/DDBJ databases">
        <title>Determination and structural analysis of whole genome sequence of Sarocladium strictum F4-1.</title>
        <authorList>
            <person name="Hu L."/>
            <person name="Jiang Y."/>
        </authorList>
    </citation>
    <scope>NUCLEOTIDE SEQUENCE</scope>
    <source>
        <strain evidence="5">F4-1</strain>
    </source>
</reference>
<feature type="compositionally biased region" description="Basic and acidic residues" evidence="3">
    <location>
        <begin position="640"/>
        <end position="653"/>
    </location>
</feature>
<dbReference type="InterPro" id="IPR001452">
    <property type="entry name" value="SH3_domain"/>
</dbReference>
<dbReference type="InterPro" id="IPR036028">
    <property type="entry name" value="SH3-like_dom_sf"/>
</dbReference>
<sequence>MARPSLIRADTIDLQDHDAPSAKQHPKQNSTATTAPHQAETLREIAHETAEEEARSPRVSWSNGDPLDGGGGIDPGAQSGDTNMAAAVSGKLQQQQQQQQHEDSLAVAQNGGLSSSDEGDMDGDGDDLDDDMMDRISSSPSIEDEDIDFEFVYALHTFVATVEGQANATKGDTMVLLDDSNSYWWLVRVVKDSSIGYLPAEHIETPTERLARLNKHRNVDLSATMLGDQAPKPKTSFKSIRKRKKTVTFTDPTYVDYSDFDYSSDEEDIQELFGQQAAGASEQKQEQQQSSTVSGSATEEAAEESAKVEPLKTRTQNTTKAAETANAGPAAEEEEESETRDSEEIMDASSGGGLRQTRNGTIRNTDSFFKDDTVETKKMTLTPNLLRDDNQPRASTESATKDIKTRPSLDKMDKELVSDKEKKKLKEKEKREKDKKPSAIRSFFSRKDKKKASEDDDESLGKPSMDLGSDPRDSEDLAGDEQSSPEKSSAPQRQTSKLQKPQRRGDPSPTRMASGGSQNTGNAELSSYLSENRVNDVANVPPASMRVVDPDTKETQEVSSTQAYPTQERSASAAGVSDDRSRIAKALQPRSASAALETRPEKTNKARTRMQLDGSDLEEEQEPSVANQLERTVSAPQVDADNRMRNTRDDRSEPAASRPQLPGAFPDSYQTATEAGETTVTYLGDRDSDSPLPVSPISNPPALMGDTSSQDGVSPEHSPSPELDPNAAKSAVDQEDEKQQQAQQTWDDSKLRAFFDESDHIRDLLVVVYDKTDVVPAGSDHPVVGPLFREQNAKLAEITTQLDNMLGDWLARKQRLRGSV</sequence>
<dbReference type="GO" id="GO:0015630">
    <property type="term" value="C:microtubule cytoskeleton"/>
    <property type="evidence" value="ECO:0007669"/>
    <property type="project" value="TreeGrafter"/>
</dbReference>
<feature type="compositionally biased region" description="Polar residues" evidence="3">
    <location>
        <begin position="668"/>
        <end position="681"/>
    </location>
</feature>
<evidence type="ECO:0000256" key="2">
    <source>
        <dbReference type="PROSITE-ProRule" id="PRU00192"/>
    </source>
</evidence>
<feature type="compositionally biased region" description="Acidic residues" evidence="3">
    <location>
        <begin position="117"/>
        <end position="132"/>
    </location>
</feature>
<dbReference type="PROSITE" id="PS50002">
    <property type="entry name" value="SH3"/>
    <property type="match status" value="1"/>
</dbReference>
<gene>
    <name evidence="5" type="ORF">NLU13_4667</name>
</gene>
<dbReference type="InterPro" id="IPR053039">
    <property type="entry name" value="Polarity_Bud-Selection_Reg"/>
</dbReference>
<feature type="compositionally biased region" description="Polar residues" evidence="3">
    <location>
        <begin position="624"/>
        <end position="635"/>
    </location>
</feature>
<feature type="region of interest" description="Disordered" evidence="3">
    <location>
        <begin position="276"/>
        <end position="746"/>
    </location>
</feature>
<protein>
    <recommendedName>
        <fullName evidence="4">SH3 domain-containing protein</fullName>
    </recommendedName>
</protein>
<keyword evidence="1 2" id="KW-0728">SH3 domain</keyword>
<feature type="compositionally biased region" description="Low complexity" evidence="3">
    <location>
        <begin position="321"/>
        <end position="330"/>
    </location>
</feature>
<feature type="compositionally biased region" description="Basic and acidic residues" evidence="3">
    <location>
        <begin position="399"/>
        <end position="437"/>
    </location>
</feature>
<dbReference type="AlphaFoldDB" id="A0AA39GKP5"/>
<feature type="compositionally biased region" description="Polar residues" evidence="3">
    <location>
        <begin position="515"/>
        <end position="532"/>
    </location>
</feature>
<evidence type="ECO:0000256" key="3">
    <source>
        <dbReference type="SAM" id="MobiDB-lite"/>
    </source>
</evidence>
<dbReference type="SMART" id="SM00326">
    <property type="entry name" value="SH3"/>
    <property type="match status" value="1"/>
</dbReference>
<evidence type="ECO:0000313" key="5">
    <source>
        <dbReference type="EMBL" id="KAK0388423.1"/>
    </source>
</evidence>
<dbReference type="Gene3D" id="2.30.30.40">
    <property type="entry name" value="SH3 Domains"/>
    <property type="match status" value="1"/>
</dbReference>
<feature type="compositionally biased region" description="Basic and acidic residues" evidence="3">
    <location>
        <begin position="368"/>
        <end position="378"/>
    </location>
</feature>
<dbReference type="EMBL" id="JAPDFR010000003">
    <property type="protein sequence ID" value="KAK0388423.1"/>
    <property type="molecule type" value="Genomic_DNA"/>
</dbReference>
<evidence type="ECO:0000256" key="1">
    <source>
        <dbReference type="ARBA" id="ARBA00022443"/>
    </source>
</evidence>
<dbReference type="SUPFAM" id="SSF50044">
    <property type="entry name" value="SH3-domain"/>
    <property type="match status" value="1"/>
</dbReference>
<name>A0AA39GKP5_SARSR</name>
<feature type="compositionally biased region" description="Low complexity" evidence="3">
    <location>
        <begin position="276"/>
        <end position="299"/>
    </location>
</feature>
<proteinExistence type="predicted"/>
<dbReference type="GO" id="GO:0008104">
    <property type="term" value="P:intracellular protein localization"/>
    <property type="evidence" value="ECO:0007669"/>
    <property type="project" value="TreeGrafter"/>
</dbReference>
<feature type="compositionally biased region" description="Basic and acidic residues" evidence="3">
    <location>
        <begin position="10"/>
        <end position="20"/>
    </location>
</feature>
<dbReference type="PANTHER" id="PTHR47775:SF1">
    <property type="entry name" value="BUD SITE SELECTION PROTEIN 14"/>
    <property type="match status" value="1"/>
</dbReference>
<dbReference type="PANTHER" id="PTHR47775">
    <property type="entry name" value="BUD SITE SELECTION PROTEIN 14"/>
    <property type="match status" value="1"/>
</dbReference>
<dbReference type="Proteomes" id="UP001175261">
    <property type="component" value="Unassembled WGS sequence"/>
</dbReference>